<accession>C4Y8Y4</accession>
<proteinExistence type="predicted"/>
<dbReference type="HOGENOM" id="CLU_026011_0_0_1"/>
<dbReference type="InterPro" id="IPR037151">
    <property type="entry name" value="AlkB-like_sf"/>
</dbReference>
<reference evidence="7 8" key="1">
    <citation type="journal article" date="2009" name="Nature">
        <title>Evolution of pathogenicity and sexual reproduction in eight Candida genomes.</title>
        <authorList>
            <person name="Butler G."/>
            <person name="Rasmussen M.D."/>
            <person name="Lin M.F."/>
            <person name="Santos M.A."/>
            <person name="Sakthikumar S."/>
            <person name="Munro C.A."/>
            <person name="Rheinbay E."/>
            <person name="Grabherr M."/>
            <person name="Forche A."/>
            <person name="Reedy J.L."/>
            <person name="Agrafioti I."/>
            <person name="Arnaud M.B."/>
            <person name="Bates S."/>
            <person name="Brown A.J."/>
            <person name="Brunke S."/>
            <person name="Costanzo M.C."/>
            <person name="Fitzpatrick D.A."/>
            <person name="de Groot P.W."/>
            <person name="Harris D."/>
            <person name="Hoyer L.L."/>
            <person name="Hube B."/>
            <person name="Klis F.M."/>
            <person name="Kodira C."/>
            <person name="Lennard N."/>
            <person name="Logue M.E."/>
            <person name="Martin R."/>
            <person name="Neiman A.M."/>
            <person name="Nikolaou E."/>
            <person name="Quail M.A."/>
            <person name="Quinn J."/>
            <person name="Santos M.C."/>
            <person name="Schmitzberger F.F."/>
            <person name="Sherlock G."/>
            <person name="Shah P."/>
            <person name="Silverstein K.A."/>
            <person name="Skrzypek M.S."/>
            <person name="Soll D."/>
            <person name="Staggs R."/>
            <person name="Stansfield I."/>
            <person name="Stumpf M.P."/>
            <person name="Sudbery P.E."/>
            <person name="Srikantha T."/>
            <person name="Zeng Q."/>
            <person name="Berman J."/>
            <person name="Berriman M."/>
            <person name="Heitman J."/>
            <person name="Gow N.A."/>
            <person name="Lorenz M.C."/>
            <person name="Birren B.W."/>
            <person name="Kellis M."/>
            <person name="Cuomo C.A."/>
        </authorList>
    </citation>
    <scope>NUCLEOTIDE SEQUENCE [LARGE SCALE GENOMIC DNA]</scope>
    <source>
        <strain evidence="7 8">ATCC 42720</strain>
    </source>
</reference>
<evidence type="ECO:0000313" key="8">
    <source>
        <dbReference type="Proteomes" id="UP000007703"/>
    </source>
</evidence>
<dbReference type="PROSITE" id="PS51471">
    <property type="entry name" value="FE2OG_OXY"/>
    <property type="match status" value="1"/>
</dbReference>
<dbReference type="SUPFAM" id="SSF51197">
    <property type="entry name" value="Clavaminate synthase-like"/>
    <property type="match status" value="1"/>
</dbReference>
<protein>
    <submittedName>
        <fullName evidence="7">Uncharacterized protein</fullName>
    </submittedName>
</protein>
<evidence type="ECO:0000256" key="4">
    <source>
        <dbReference type="PROSITE-ProRule" id="PRU01343"/>
    </source>
</evidence>
<dbReference type="GeneID" id="8496273"/>
<dbReference type="Gene3D" id="2.60.120.590">
    <property type="entry name" value="Alpha-ketoglutarate-dependent dioxygenase AlkB-like"/>
    <property type="match status" value="1"/>
</dbReference>
<dbReference type="AlphaFoldDB" id="C4Y8Y4"/>
<evidence type="ECO:0000259" key="5">
    <source>
        <dbReference type="PROSITE" id="PS51471"/>
    </source>
</evidence>
<dbReference type="OrthoDB" id="545910at2759"/>
<organism evidence="7 8">
    <name type="scientific">Clavispora lusitaniae (strain ATCC 42720)</name>
    <name type="common">Yeast</name>
    <name type="synonym">Candida lusitaniae</name>
    <dbReference type="NCBI Taxonomy" id="306902"/>
    <lineage>
        <taxon>Eukaryota</taxon>
        <taxon>Fungi</taxon>
        <taxon>Dikarya</taxon>
        <taxon>Ascomycota</taxon>
        <taxon>Saccharomycotina</taxon>
        <taxon>Pichiomycetes</taxon>
        <taxon>Metschnikowiaceae</taxon>
        <taxon>Clavispora</taxon>
    </lineage>
</organism>
<evidence type="ECO:0000256" key="2">
    <source>
        <dbReference type="ARBA" id="ARBA00022771"/>
    </source>
</evidence>
<sequence>MYPVYRSSEHICRSPMGNSLLSEKLELLQIYYPDYSTTFLEELLHSCDDDVEKTRALIEGPQPRKRSNLYQRSIFSHIKRRKECKDDQGFTSFSTKSYASRVITLYTPEDVERHLGNFASFYPNFLPEKLSNELLHDLKTNLSSYKANEFYLFGNHCVSNHSVAVFSEYSKAKLDLIYNGLLIRNPVPYTNSFSKAVQLLQDFLNDTIIPQAEPLPFQRREKWAAEYCLVNYYEKLSNNLDWHSDRLSHIGPHNYIASVSLGCTRLFRLRSNHKKNAPIFEIPLPHNSLLIMRPGCQEEYKHCVNSMSKSVALHPEVGSTRFGLTFRHYPPEFIKNSPRCKCGLGMTLRRAFKSVDTRGRYFWSCENKYQNKDCGDFHWADFTNESNHYVAEDLSQVSTWVSPDDVEKIEYDKKEK</sequence>
<evidence type="ECO:0000259" key="6">
    <source>
        <dbReference type="PROSITE" id="PS51999"/>
    </source>
</evidence>
<dbReference type="GO" id="GO:0006307">
    <property type="term" value="P:DNA alkylation repair"/>
    <property type="evidence" value="ECO:0007669"/>
    <property type="project" value="InterPro"/>
</dbReference>
<dbReference type="RefSeq" id="XP_002615780.1">
    <property type="nucleotide sequence ID" value="XM_002615734.1"/>
</dbReference>
<evidence type="ECO:0000256" key="3">
    <source>
        <dbReference type="ARBA" id="ARBA00022833"/>
    </source>
</evidence>
<dbReference type="STRING" id="306902.C4Y8Y4"/>
<keyword evidence="1" id="KW-0479">Metal-binding</keyword>
<dbReference type="InterPro" id="IPR032854">
    <property type="entry name" value="ALKBH3"/>
</dbReference>
<name>C4Y8Y4_CLAL4</name>
<dbReference type="InParanoid" id="C4Y8Y4"/>
<evidence type="ECO:0000313" key="7">
    <source>
        <dbReference type="EMBL" id="EEQ40534.1"/>
    </source>
</evidence>
<dbReference type="GO" id="GO:0051213">
    <property type="term" value="F:dioxygenase activity"/>
    <property type="evidence" value="ECO:0007669"/>
    <property type="project" value="InterPro"/>
</dbReference>
<dbReference type="InterPro" id="IPR027450">
    <property type="entry name" value="AlkB-like"/>
</dbReference>
<gene>
    <name evidence="7" type="ORF">CLUG_04662</name>
</gene>
<dbReference type="PANTHER" id="PTHR31212:SF4">
    <property type="entry name" value="ALPHA-KETOGLUTARATE-DEPENDENT DIOXYGENASE ALKB HOMOLOG 3"/>
    <property type="match status" value="1"/>
</dbReference>
<keyword evidence="3" id="KW-0862">Zinc</keyword>
<evidence type="ECO:0000256" key="1">
    <source>
        <dbReference type="ARBA" id="ARBA00022723"/>
    </source>
</evidence>
<keyword evidence="2 4" id="KW-0863">Zinc-finger</keyword>
<dbReference type="Pfam" id="PF13532">
    <property type="entry name" value="2OG-FeII_Oxy_2"/>
    <property type="match status" value="1"/>
</dbReference>
<feature type="domain" description="Fe2OG dioxygenase" evidence="5">
    <location>
        <begin position="224"/>
        <end position="330"/>
    </location>
</feature>
<dbReference type="KEGG" id="clu:CLUG_04662"/>
<dbReference type="PROSITE" id="PS51999">
    <property type="entry name" value="ZF_GRF"/>
    <property type="match status" value="1"/>
</dbReference>
<dbReference type="InterPro" id="IPR010666">
    <property type="entry name" value="Znf_GRF"/>
</dbReference>
<dbReference type="GO" id="GO:0008270">
    <property type="term" value="F:zinc ion binding"/>
    <property type="evidence" value="ECO:0007669"/>
    <property type="project" value="UniProtKB-KW"/>
</dbReference>
<feature type="domain" description="GRF-type" evidence="6">
    <location>
        <begin position="340"/>
        <end position="383"/>
    </location>
</feature>
<dbReference type="OMA" id="IDPHPLA"/>
<dbReference type="Proteomes" id="UP000007703">
    <property type="component" value="Unassembled WGS sequence"/>
</dbReference>
<dbReference type="InterPro" id="IPR005123">
    <property type="entry name" value="Oxoglu/Fe-dep_dioxygenase_dom"/>
</dbReference>
<dbReference type="EMBL" id="CH408080">
    <property type="protein sequence ID" value="EEQ40534.1"/>
    <property type="molecule type" value="Genomic_DNA"/>
</dbReference>
<dbReference type="VEuPathDB" id="FungiDB:CLUG_04662"/>
<dbReference type="PANTHER" id="PTHR31212">
    <property type="entry name" value="ALPHA-KETOGLUTARATE-DEPENDENT DIOXYGENASE ALKB HOMOLOG 3"/>
    <property type="match status" value="1"/>
</dbReference>